<feature type="compositionally biased region" description="Low complexity" evidence="12">
    <location>
        <begin position="558"/>
        <end position="603"/>
    </location>
</feature>
<dbReference type="PANTHER" id="PTHR15204:SF0">
    <property type="entry name" value="LARGE PROLINE-RICH PROTEIN BAG6"/>
    <property type="match status" value="1"/>
</dbReference>
<feature type="compositionally biased region" description="Low complexity" evidence="12">
    <location>
        <begin position="1171"/>
        <end position="1187"/>
    </location>
</feature>
<comment type="subcellular location">
    <subcellularLocation>
        <location evidence="2">Cytoplasm</location>
        <location evidence="2">Cytosol</location>
    </subcellularLocation>
    <subcellularLocation>
        <location evidence="1">Nucleus</location>
    </subcellularLocation>
    <subcellularLocation>
        <location evidence="3">Secreted</location>
        <location evidence="3">Extracellular exosome</location>
    </subcellularLocation>
</comment>
<feature type="compositionally biased region" description="Polar residues" evidence="12">
    <location>
        <begin position="604"/>
        <end position="615"/>
    </location>
</feature>
<feature type="compositionally biased region" description="Polar residues" evidence="12">
    <location>
        <begin position="263"/>
        <end position="273"/>
    </location>
</feature>
<dbReference type="GO" id="GO:0031593">
    <property type="term" value="F:polyubiquitin modification-dependent protein binding"/>
    <property type="evidence" value="ECO:0007669"/>
    <property type="project" value="TreeGrafter"/>
</dbReference>
<protein>
    <recommendedName>
        <fullName evidence="11">BCL2-associated athanogene 6</fullName>
    </recommendedName>
</protein>
<dbReference type="GO" id="GO:0051787">
    <property type="term" value="F:misfolded protein binding"/>
    <property type="evidence" value="ECO:0007669"/>
    <property type="project" value="TreeGrafter"/>
</dbReference>
<evidence type="ECO:0000256" key="1">
    <source>
        <dbReference type="ARBA" id="ARBA00004123"/>
    </source>
</evidence>
<dbReference type="Pfam" id="PF00240">
    <property type="entry name" value="ubiquitin"/>
    <property type="match status" value="1"/>
</dbReference>
<feature type="compositionally biased region" description="Low complexity" evidence="12">
    <location>
        <begin position="459"/>
        <end position="494"/>
    </location>
</feature>
<dbReference type="GO" id="GO:0006915">
    <property type="term" value="P:apoptotic process"/>
    <property type="evidence" value="ECO:0007669"/>
    <property type="project" value="UniProtKB-KW"/>
</dbReference>
<accession>A0A0K2T8K2</accession>
<feature type="region of interest" description="Disordered" evidence="12">
    <location>
        <begin position="1046"/>
        <end position="1118"/>
    </location>
</feature>
<evidence type="ECO:0000256" key="3">
    <source>
        <dbReference type="ARBA" id="ARBA00004550"/>
    </source>
</evidence>
<feature type="compositionally biased region" description="Low complexity" evidence="12">
    <location>
        <begin position="1292"/>
        <end position="1307"/>
    </location>
</feature>
<proteinExistence type="predicted"/>
<feature type="region of interest" description="Disordered" evidence="12">
    <location>
        <begin position="263"/>
        <end position="358"/>
    </location>
</feature>
<dbReference type="InterPro" id="IPR021925">
    <property type="entry name" value="BAG6"/>
</dbReference>
<evidence type="ECO:0000256" key="5">
    <source>
        <dbReference type="ARBA" id="ARBA00022490"/>
    </source>
</evidence>
<evidence type="ECO:0000256" key="9">
    <source>
        <dbReference type="ARBA" id="ARBA00023186"/>
    </source>
</evidence>
<keyword evidence="8" id="KW-0156">Chromatin regulator</keyword>
<keyword evidence="10" id="KW-0539">Nucleus</keyword>
<keyword evidence="6" id="KW-0964">Secreted</keyword>
<feature type="compositionally biased region" description="Low complexity" evidence="12">
    <location>
        <begin position="165"/>
        <end position="196"/>
    </location>
</feature>
<evidence type="ECO:0000313" key="14">
    <source>
        <dbReference type="EMBL" id="CDW21806.1"/>
    </source>
</evidence>
<dbReference type="GO" id="GO:0005634">
    <property type="term" value="C:nucleus"/>
    <property type="evidence" value="ECO:0007669"/>
    <property type="project" value="UniProtKB-SubCell"/>
</dbReference>
<organism evidence="14">
    <name type="scientific">Lepeophtheirus salmonis</name>
    <name type="common">Salmon louse</name>
    <name type="synonym">Caligus salmonis</name>
    <dbReference type="NCBI Taxonomy" id="72036"/>
    <lineage>
        <taxon>Eukaryota</taxon>
        <taxon>Metazoa</taxon>
        <taxon>Ecdysozoa</taxon>
        <taxon>Arthropoda</taxon>
        <taxon>Crustacea</taxon>
        <taxon>Multicrustacea</taxon>
        <taxon>Hexanauplia</taxon>
        <taxon>Copepoda</taxon>
        <taxon>Siphonostomatoida</taxon>
        <taxon>Caligidae</taxon>
        <taxon>Lepeophtheirus</taxon>
    </lineage>
</organism>
<feature type="region of interest" description="Disordered" evidence="12">
    <location>
        <begin position="558"/>
        <end position="643"/>
    </location>
</feature>
<dbReference type="PROSITE" id="PS50053">
    <property type="entry name" value="UBIQUITIN_2"/>
    <property type="match status" value="1"/>
</dbReference>
<feature type="domain" description="Ubiquitin-like" evidence="13">
    <location>
        <begin position="3"/>
        <end position="65"/>
    </location>
</feature>
<feature type="region of interest" description="Disordered" evidence="12">
    <location>
        <begin position="152"/>
        <end position="203"/>
    </location>
</feature>
<dbReference type="GO" id="GO:0005576">
    <property type="term" value="C:extracellular region"/>
    <property type="evidence" value="ECO:0007669"/>
    <property type="project" value="UniProtKB-SubCell"/>
</dbReference>
<name>A0A0K2T8K2_LEPSM</name>
<keyword evidence="4" id="KW-0813">Transport</keyword>
<evidence type="ECO:0000256" key="8">
    <source>
        <dbReference type="ARBA" id="ARBA00022853"/>
    </source>
</evidence>
<sequence>MSISVTIKTLDSRNHPFSGLDPEMTIRQLKEKISPNVDIPAERQRLIYCGRVLDDEKKLKDHSLDGKVLHLVSRQPRSTNDGASRVGVGVFGPTLQNRPSNGPTPDVNITVHHAPPFRAAGGTNPVRAELPRSSATIRLQLASRMLRRANTIIDSLDNPGREESSTSTNGSAPSSSEQTSSTGSPTTTTSTSSASVVGGGGGDSSDLSSLFAFNGNGGETVIGTMAIQIETNGNNTPSAAVIVQNDGLAPLQRIFQRLEQQNRNFDSSLGSQNSSTERSTGETETTPNTVTSTSSSLTNDSATAPSATPNSSNGSSGNSTTAGGAAAATTTTTTSNSSSRTTSSNEQTGGSTTIEHPPPNALAEVMEEYNRTNSRLAPYTERMINLLRTDPELSENVVREHQVFYNYVTQTMHFLSHAQHAMSDILFNLSTPTPRVIRARPFLLHRPAFQNVAISATATPATRATQQRTSTTTATPSSASTNGGSTDNNSSSSIGNGGSEIGFTVEAQPIIVGIPNVRQGNNRGAFMASETDFISNMIRATLLGGIQNAAAAAVSGNTQTANNTSSSSLGGSTPPAASAASLSSTANSNNVNTNGSSTSGTSSQRSSDMNSGTQPTTSTRTRSSPHVHYAATPMSGINPATQMGHMNNFDPFLQCNSHHILEGQSGGMPAGVSGRWSTFDHHPIRRRTRHPAGFQIHHGAQQRSSSVPPHSSANNASPSSTASSASTNSEERRTGTENPSTANNTQASTNNRQERESGETPDLRRMALAQGIRDLFFNQVINVNAPPNNTAVPQYNDDQVMFNIIQGILRYFVGALDLQAAEGNSSVNTVSTGNETMEQFLRSLPDYNYVEGESVITDLLMTIIRHLTFRDLVTWIFGGGDRIINQFREPLANFVRGQLSQSDNIEESVQGFLDSYYPQVEEISNLASVSPDIDFAETLHNFMSERLVTLVQIVLRQDNLDSFGRDISRQVSNLFVGLTALGMHSFTDGPASIERVVQSQLGALCGHGLGPVARDQLMSIATGHLRNYIGGLGANSQEDVSRYIIKKGQDADRRKSERNKRISKQSENNQDNTTEEERFETPPSSPERMEVEEEIPKSNLAEMSVDKESSPENVLPIDPNQKFPSELLKMAQGPDMVIGSETWHKSLPTEWVPIITRDISRQQRSSNPRKSTLPSSSSNATPSTSRPSNFVECIQESFVQAPFSDAYLSSQSAKRRKLTASKKPDRGADLENVIAESLNEALSETGVVTLVDVDQIAASPDVVQSVEVKTKSVIKDKLSKDVDFANSPEGRFSSSKAFSASSSLSKD</sequence>
<feature type="region of interest" description="Disordered" evidence="12">
    <location>
        <begin position="698"/>
        <end position="761"/>
    </location>
</feature>
<evidence type="ECO:0000256" key="11">
    <source>
        <dbReference type="ARBA" id="ARBA00030033"/>
    </source>
</evidence>
<dbReference type="EMBL" id="HACA01004445">
    <property type="protein sequence ID" value="CDW21806.1"/>
    <property type="molecule type" value="Transcribed_RNA"/>
</dbReference>
<reference evidence="14" key="1">
    <citation type="submission" date="2014-05" db="EMBL/GenBank/DDBJ databases">
        <authorList>
            <person name="Chronopoulou M."/>
        </authorList>
    </citation>
    <scope>NUCLEOTIDE SEQUENCE</scope>
    <source>
        <tissue evidence="14">Whole organism</tissue>
    </source>
</reference>
<dbReference type="SMART" id="SM00213">
    <property type="entry name" value="UBQ"/>
    <property type="match status" value="1"/>
</dbReference>
<feature type="region of interest" description="Disordered" evidence="12">
    <location>
        <begin position="1287"/>
        <end position="1307"/>
    </location>
</feature>
<keyword evidence="5" id="KW-0963">Cytoplasm</keyword>
<evidence type="ECO:0000259" key="13">
    <source>
        <dbReference type="PROSITE" id="PS50053"/>
    </source>
</evidence>
<dbReference type="InterPro" id="IPR029071">
    <property type="entry name" value="Ubiquitin-like_domsf"/>
</dbReference>
<dbReference type="GO" id="GO:0036503">
    <property type="term" value="P:ERAD pathway"/>
    <property type="evidence" value="ECO:0007669"/>
    <property type="project" value="TreeGrafter"/>
</dbReference>
<feature type="compositionally biased region" description="Low complexity" evidence="12">
    <location>
        <begin position="738"/>
        <end position="751"/>
    </location>
</feature>
<dbReference type="GO" id="GO:0006325">
    <property type="term" value="P:chromatin organization"/>
    <property type="evidence" value="ECO:0007669"/>
    <property type="project" value="UniProtKB-KW"/>
</dbReference>
<dbReference type="PANTHER" id="PTHR15204">
    <property type="entry name" value="LARGE PROLINE-RICH PROTEIN BAG6"/>
    <property type="match status" value="1"/>
</dbReference>
<feature type="compositionally biased region" description="Low complexity" evidence="12">
    <location>
        <begin position="704"/>
        <end position="728"/>
    </location>
</feature>
<dbReference type="GO" id="GO:0071818">
    <property type="term" value="C:BAT3 complex"/>
    <property type="evidence" value="ECO:0007669"/>
    <property type="project" value="TreeGrafter"/>
</dbReference>
<evidence type="ECO:0000256" key="10">
    <source>
        <dbReference type="ARBA" id="ARBA00023242"/>
    </source>
</evidence>
<feature type="region of interest" description="Disordered" evidence="12">
    <location>
        <begin position="1158"/>
        <end position="1187"/>
    </location>
</feature>
<keyword evidence="7" id="KW-0053">Apoptosis</keyword>
<dbReference type="Gene3D" id="3.10.20.90">
    <property type="entry name" value="Phosphatidylinositol 3-kinase Catalytic Subunit, Chain A, domain 1"/>
    <property type="match status" value="1"/>
</dbReference>
<feature type="compositionally biased region" description="Low complexity" evidence="12">
    <location>
        <begin position="274"/>
        <end position="345"/>
    </location>
</feature>
<dbReference type="SUPFAM" id="SSF54236">
    <property type="entry name" value="Ubiquitin-like"/>
    <property type="match status" value="1"/>
</dbReference>
<evidence type="ECO:0000256" key="12">
    <source>
        <dbReference type="SAM" id="MobiDB-lite"/>
    </source>
</evidence>
<feature type="region of interest" description="Disordered" evidence="12">
    <location>
        <begin position="459"/>
        <end position="499"/>
    </location>
</feature>
<dbReference type="OrthoDB" id="1885901at2759"/>
<evidence type="ECO:0000256" key="7">
    <source>
        <dbReference type="ARBA" id="ARBA00022703"/>
    </source>
</evidence>
<dbReference type="Pfam" id="PF12057">
    <property type="entry name" value="BAG6"/>
    <property type="match status" value="1"/>
</dbReference>
<evidence type="ECO:0000256" key="4">
    <source>
        <dbReference type="ARBA" id="ARBA00022448"/>
    </source>
</evidence>
<dbReference type="InterPro" id="IPR000626">
    <property type="entry name" value="Ubiquitin-like_dom"/>
</dbReference>
<evidence type="ECO:0000256" key="6">
    <source>
        <dbReference type="ARBA" id="ARBA00022525"/>
    </source>
</evidence>
<feature type="compositionally biased region" description="Basic and acidic residues" evidence="12">
    <location>
        <begin position="752"/>
        <end position="761"/>
    </location>
</feature>
<evidence type="ECO:0000256" key="2">
    <source>
        <dbReference type="ARBA" id="ARBA00004514"/>
    </source>
</evidence>
<keyword evidence="9" id="KW-0143">Chaperone</keyword>